<feature type="domain" description="TPM" evidence="4">
    <location>
        <begin position="37"/>
        <end position="153"/>
    </location>
</feature>
<dbReference type="RefSeq" id="WP_091491931.1">
    <property type="nucleotide sequence ID" value="NZ_LT629692.1"/>
</dbReference>
<keyword evidence="2" id="KW-0472">Membrane</keyword>
<dbReference type="Pfam" id="PF04536">
    <property type="entry name" value="TPM_phosphatase"/>
    <property type="match status" value="1"/>
</dbReference>
<feature type="signal peptide" evidence="3">
    <location>
        <begin position="1"/>
        <end position="26"/>
    </location>
</feature>
<protein>
    <submittedName>
        <fullName evidence="5">Uncharacterized membrane protein YgcG, contains a TPM-fold domain</fullName>
    </submittedName>
</protein>
<proteinExistence type="predicted"/>
<keyword evidence="6" id="KW-1185">Reference proteome</keyword>
<evidence type="ECO:0000256" key="3">
    <source>
        <dbReference type="SAM" id="SignalP"/>
    </source>
</evidence>
<accession>A0A1G8CE86</accession>
<sequence>MRARWAVALTATLAVLFGGVATAASATDPVDLGSGYVVDDAGVLSSGDISAAEQRLTDLYESTGVDLFVVSVDEFTNPSSSEQWANTVAEDNGLGVSQYVLAVATESRQYYISADSAGPLTEQQVADIEATLVPPLRDGDYAGAVTAAADGFQTALGGGTVGGDGGGGGGGFVPGLIVFLVIAAIAGIVIWLIVRSRRRKRASAGGGSAQGPAVEQLSTEELARRASTALIQTDDAVKTSEQELGFANAQFGDAVTVEFETALQTARENLNQAFTLKQQLDDSVPDSEQQTRSWNAQIIRLCEEANAGLDEKAADFDELRKLEQNAPESLARIQQRRGEAAASIDAATASLQTLSTRYASEALATVADNPQQARQRIAFADEQLSAASAAIAAGNVGEAAVSIRAAEEAVGQATLLEDAIDKLGADLAEGERSAAALITELEGDIAAASALPDPQGTVAAAIAGARTQVDAAKANLAGSTKRPLVTLQALEAANAQIDGVVAGVRDAAAQAQRAQQMLGQQMMQAQAQVSAAEDYVTARRGAIGAEARTRLAEAGASLVQAQQLQTVNPEQALQYAQRANQLAAQAIQYAQNDVGAFSGGGGMGGMFGGGSSGGGNNGGGMLGAVLGGIVINSMLGGGGRSSGGSSGGFGGMFGGGGSRSSGGGRISPGSFGGGGTRARRGGGRF</sequence>
<evidence type="ECO:0000256" key="1">
    <source>
        <dbReference type="SAM" id="MobiDB-lite"/>
    </source>
</evidence>
<evidence type="ECO:0000256" key="2">
    <source>
        <dbReference type="SAM" id="Phobius"/>
    </source>
</evidence>
<dbReference type="AlphaFoldDB" id="A0A1G8CE86"/>
<keyword evidence="2" id="KW-1133">Transmembrane helix</keyword>
<keyword evidence="3" id="KW-0732">Signal</keyword>
<evidence type="ECO:0000313" key="5">
    <source>
        <dbReference type="EMBL" id="SDH43801.1"/>
    </source>
</evidence>
<dbReference type="InterPro" id="IPR007621">
    <property type="entry name" value="TPM_dom"/>
</dbReference>
<dbReference type="Gene3D" id="3.10.310.50">
    <property type="match status" value="1"/>
</dbReference>
<name>A0A1G8CE86_9MICO</name>
<feature type="transmembrane region" description="Helical" evidence="2">
    <location>
        <begin position="172"/>
        <end position="194"/>
    </location>
</feature>
<feature type="chain" id="PRO_5038375518" evidence="3">
    <location>
        <begin position="27"/>
        <end position="685"/>
    </location>
</feature>
<evidence type="ECO:0000259" key="4">
    <source>
        <dbReference type="Pfam" id="PF04536"/>
    </source>
</evidence>
<feature type="compositionally biased region" description="Gly residues" evidence="1">
    <location>
        <begin position="646"/>
        <end position="676"/>
    </location>
</feature>
<feature type="region of interest" description="Disordered" evidence="1">
    <location>
        <begin position="646"/>
        <end position="685"/>
    </location>
</feature>
<organism evidence="5 6">
    <name type="scientific">Microbacterium pygmaeum</name>
    <dbReference type="NCBI Taxonomy" id="370764"/>
    <lineage>
        <taxon>Bacteria</taxon>
        <taxon>Bacillati</taxon>
        <taxon>Actinomycetota</taxon>
        <taxon>Actinomycetes</taxon>
        <taxon>Micrococcales</taxon>
        <taxon>Microbacteriaceae</taxon>
        <taxon>Microbacterium</taxon>
    </lineage>
</organism>
<keyword evidence="2" id="KW-0812">Transmembrane</keyword>
<dbReference type="OrthoDB" id="5105562at2"/>
<dbReference type="Proteomes" id="UP000199009">
    <property type="component" value="Chromosome I"/>
</dbReference>
<gene>
    <name evidence="5" type="ORF">SAMN04489810_3055</name>
</gene>
<reference evidence="5 6" key="1">
    <citation type="submission" date="2016-10" db="EMBL/GenBank/DDBJ databases">
        <authorList>
            <person name="de Groot N.N."/>
        </authorList>
    </citation>
    <scope>NUCLEOTIDE SEQUENCE [LARGE SCALE GENOMIC DNA]</scope>
    <source>
        <strain evidence="5 6">DSM 23142</strain>
    </source>
</reference>
<dbReference type="EMBL" id="LT629692">
    <property type="protein sequence ID" value="SDH43801.1"/>
    <property type="molecule type" value="Genomic_DNA"/>
</dbReference>
<evidence type="ECO:0000313" key="6">
    <source>
        <dbReference type="Proteomes" id="UP000199009"/>
    </source>
</evidence>
<dbReference type="STRING" id="370764.SAMN04489810_3055"/>